<dbReference type="eggNOG" id="ENOG5030XJ2">
    <property type="taxonomic scope" value="Bacteria"/>
</dbReference>
<keyword evidence="3" id="KW-1185">Reference proteome</keyword>
<evidence type="ECO:0000313" key="3">
    <source>
        <dbReference type="Proteomes" id="UP000001625"/>
    </source>
</evidence>
<dbReference type="EMBL" id="CP001965">
    <property type="protein sequence ID" value="ADE11423.1"/>
    <property type="molecule type" value="Genomic_DNA"/>
</dbReference>
<protein>
    <submittedName>
        <fullName evidence="2">Uncharacterized protein</fullName>
    </submittedName>
</protein>
<name>D5CR37_SIDLE</name>
<dbReference type="Proteomes" id="UP000001625">
    <property type="component" value="Chromosome"/>
</dbReference>
<organism evidence="2 3">
    <name type="scientific">Sideroxydans lithotrophicus (strain ES-1)</name>
    <dbReference type="NCBI Taxonomy" id="580332"/>
    <lineage>
        <taxon>Bacteria</taxon>
        <taxon>Pseudomonadati</taxon>
        <taxon>Pseudomonadota</taxon>
        <taxon>Betaproteobacteria</taxon>
        <taxon>Nitrosomonadales</taxon>
        <taxon>Gallionellaceae</taxon>
        <taxon>Sideroxydans</taxon>
    </lineage>
</organism>
<accession>D5CR37</accession>
<keyword evidence="1" id="KW-0732">Signal</keyword>
<dbReference type="HOGENOM" id="CLU_930422_0_0_4"/>
<reference evidence="2 3" key="1">
    <citation type="submission" date="2010-03" db="EMBL/GenBank/DDBJ databases">
        <title>Complete sequence of Sideroxydans lithotrophicus ES-1.</title>
        <authorList>
            <consortium name="US DOE Joint Genome Institute"/>
            <person name="Lucas S."/>
            <person name="Copeland A."/>
            <person name="Lapidus A."/>
            <person name="Cheng J.-F."/>
            <person name="Bruce D."/>
            <person name="Goodwin L."/>
            <person name="Pitluck S."/>
            <person name="Munk A.C."/>
            <person name="Detter J.C."/>
            <person name="Han C."/>
            <person name="Tapia R."/>
            <person name="Larimer F."/>
            <person name="Land M."/>
            <person name="Hauser L."/>
            <person name="Kyrpides N."/>
            <person name="Ivanova N."/>
            <person name="Emerson D."/>
            <person name="Woyke T."/>
        </authorList>
    </citation>
    <scope>NUCLEOTIDE SEQUENCE [LARGE SCALE GENOMIC DNA]</scope>
    <source>
        <strain evidence="2 3">ES-1</strain>
    </source>
</reference>
<dbReference type="KEGG" id="slt:Slit_1185"/>
<feature type="chain" id="PRO_5003070040" evidence="1">
    <location>
        <begin position="41"/>
        <end position="337"/>
    </location>
</feature>
<dbReference type="AlphaFoldDB" id="D5CR37"/>
<sequence length="337" mass="38303" precursor="true">MLLPDANKQIESGPMPSFTNHLRLICIAAALCLHTPATFAAETHTEESHVEDAKSGDVSKTEVVFEASPYYTNVDLNVPLTKEAIPTITSDSESVIYRDLIKGSLIPRYMVLEASVYPTPWLSSYIKSHSTNLYRQFEIGNTGINLLESATVGFQEPWAVSAFFGNVAKLNRPKEQRQGNNYGYTGYLFSAGNKHIKSNMLVPDDWYEFEWKIKGNIDYPDEKLSWSFRVGGHFNTNKDVNDVTYVSLHRSNLDLRYPFLAWLENANYDLRMHFLQRGAKMVRLELIAGKKFPISGWRYTPTVDVGVVWSSPDEYSGALRDMRNNTTTLVFRPSIEF</sequence>
<gene>
    <name evidence="2" type="ordered locus">Slit_1185</name>
</gene>
<evidence type="ECO:0000313" key="2">
    <source>
        <dbReference type="EMBL" id="ADE11423.1"/>
    </source>
</evidence>
<feature type="signal peptide" evidence="1">
    <location>
        <begin position="1"/>
        <end position="40"/>
    </location>
</feature>
<evidence type="ECO:0000256" key="1">
    <source>
        <dbReference type="SAM" id="SignalP"/>
    </source>
</evidence>
<proteinExistence type="predicted"/>
<dbReference type="STRING" id="580332.Slit_1185"/>